<accession>A0ACA9R112</accession>
<feature type="non-terminal residue" evidence="1">
    <location>
        <position position="77"/>
    </location>
</feature>
<dbReference type="Proteomes" id="UP000789525">
    <property type="component" value="Unassembled WGS sequence"/>
</dbReference>
<dbReference type="EMBL" id="CAJVPT010065574">
    <property type="protein sequence ID" value="CAG8772070.1"/>
    <property type="molecule type" value="Genomic_DNA"/>
</dbReference>
<name>A0ACA9R112_9GLOM</name>
<keyword evidence="2" id="KW-1185">Reference proteome</keyword>
<evidence type="ECO:0000313" key="1">
    <source>
        <dbReference type="EMBL" id="CAG8772070.1"/>
    </source>
</evidence>
<reference evidence="1" key="1">
    <citation type="submission" date="2021-06" db="EMBL/GenBank/DDBJ databases">
        <authorList>
            <person name="Kallberg Y."/>
            <person name="Tangrot J."/>
            <person name="Rosling A."/>
        </authorList>
    </citation>
    <scope>NUCLEOTIDE SEQUENCE</scope>
    <source>
        <strain evidence="1">CL356</strain>
    </source>
</reference>
<protein>
    <submittedName>
        <fullName evidence="1">6210_t:CDS:1</fullName>
    </submittedName>
</protein>
<sequence length="77" mass="8907">QTLVYNKSSFATDYPLLQQPQSDTFHQLRREHHQAMKILNSSFNLHTWVSTHSLDYLKEYTALAKSLEEELKGGGVQ</sequence>
<comment type="caution">
    <text evidence="1">The sequence shown here is derived from an EMBL/GenBank/DDBJ whole genome shotgun (WGS) entry which is preliminary data.</text>
</comment>
<evidence type="ECO:0000313" key="2">
    <source>
        <dbReference type="Proteomes" id="UP000789525"/>
    </source>
</evidence>
<gene>
    <name evidence="1" type="ORF">ACOLOM_LOCUS13855</name>
</gene>
<organism evidence="1 2">
    <name type="scientific">Acaulospora colombiana</name>
    <dbReference type="NCBI Taxonomy" id="27376"/>
    <lineage>
        <taxon>Eukaryota</taxon>
        <taxon>Fungi</taxon>
        <taxon>Fungi incertae sedis</taxon>
        <taxon>Mucoromycota</taxon>
        <taxon>Glomeromycotina</taxon>
        <taxon>Glomeromycetes</taxon>
        <taxon>Diversisporales</taxon>
        <taxon>Acaulosporaceae</taxon>
        <taxon>Acaulospora</taxon>
    </lineage>
</organism>
<proteinExistence type="predicted"/>
<feature type="non-terminal residue" evidence="1">
    <location>
        <position position="1"/>
    </location>
</feature>